<dbReference type="AlphaFoldDB" id="A0A931DCP9"/>
<keyword evidence="7 9" id="KW-0173">Coenzyme A biosynthesis</keyword>
<dbReference type="NCBIfam" id="TIGR01510">
    <property type="entry name" value="coaD_prev_kdtB"/>
    <property type="match status" value="1"/>
</dbReference>
<keyword evidence="3 9" id="KW-0548">Nucleotidyltransferase</keyword>
<dbReference type="GO" id="GO:0005737">
    <property type="term" value="C:cytoplasm"/>
    <property type="evidence" value="ECO:0007669"/>
    <property type="project" value="UniProtKB-SubCell"/>
</dbReference>
<comment type="caution">
    <text evidence="11">The sequence shown here is derived from an EMBL/GenBank/DDBJ whole genome shotgun (WGS) entry which is preliminary data.</text>
</comment>
<feature type="binding site" evidence="9">
    <location>
        <position position="73"/>
    </location>
    <ligand>
        <name>substrate</name>
    </ligand>
</feature>
<evidence type="ECO:0000256" key="5">
    <source>
        <dbReference type="ARBA" id="ARBA00022840"/>
    </source>
</evidence>
<evidence type="ECO:0000256" key="3">
    <source>
        <dbReference type="ARBA" id="ARBA00022695"/>
    </source>
</evidence>
<comment type="pathway">
    <text evidence="9">Cofactor biosynthesis; coenzyme A biosynthesis; CoA from (R)-pantothenate: step 4/5.</text>
</comment>
<comment type="function">
    <text evidence="9">Reversibly transfers an adenylyl group from ATP to 4'-phosphopantetheine, yielding dephospho-CoA (dPCoA) and pyrophosphate.</text>
</comment>
<dbReference type="EMBL" id="JADOUA010000001">
    <property type="protein sequence ID" value="MBG6087745.1"/>
    <property type="molecule type" value="Genomic_DNA"/>
</dbReference>
<dbReference type="PANTHER" id="PTHR21342">
    <property type="entry name" value="PHOSPHOPANTETHEINE ADENYLYLTRANSFERASE"/>
    <property type="match status" value="1"/>
</dbReference>
<name>A0A931DCP9_9ACTN</name>
<accession>A0A931DCP9</accession>
<evidence type="ECO:0000256" key="7">
    <source>
        <dbReference type="ARBA" id="ARBA00022993"/>
    </source>
</evidence>
<protein>
    <recommendedName>
        <fullName evidence="9">Phosphopantetheine adenylyltransferase</fullName>
        <ecNumber evidence="9">2.7.7.3</ecNumber>
    </recommendedName>
    <alternativeName>
        <fullName evidence="9">Dephospho-CoA pyrophosphorylase</fullName>
    </alternativeName>
    <alternativeName>
        <fullName evidence="9">Pantetheine-phosphate adenylyltransferase</fullName>
        <shortName evidence="9">PPAT</shortName>
    </alternativeName>
</protein>
<dbReference type="GO" id="GO:0005524">
    <property type="term" value="F:ATP binding"/>
    <property type="evidence" value="ECO:0007669"/>
    <property type="project" value="UniProtKB-KW"/>
</dbReference>
<feature type="binding site" evidence="9">
    <location>
        <begin position="9"/>
        <end position="10"/>
    </location>
    <ligand>
        <name>ATP</name>
        <dbReference type="ChEBI" id="CHEBI:30616"/>
    </ligand>
</feature>
<evidence type="ECO:0000313" key="12">
    <source>
        <dbReference type="Proteomes" id="UP000614047"/>
    </source>
</evidence>
<feature type="site" description="Transition state stabilizer" evidence="9">
    <location>
        <position position="17"/>
    </location>
</feature>
<comment type="cofactor">
    <cofactor evidence="9">
        <name>Mg(2+)</name>
        <dbReference type="ChEBI" id="CHEBI:18420"/>
    </cofactor>
</comment>
<evidence type="ECO:0000256" key="4">
    <source>
        <dbReference type="ARBA" id="ARBA00022741"/>
    </source>
</evidence>
<keyword evidence="12" id="KW-1185">Reference proteome</keyword>
<proteinExistence type="inferred from homology"/>
<evidence type="ECO:0000256" key="8">
    <source>
        <dbReference type="ARBA" id="ARBA00029346"/>
    </source>
</evidence>
<keyword evidence="2 9" id="KW-0808">Transferase</keyword>
<feature type="binding site" evidence="9">
    <location>
        <position position="9"/>
    </location>
    <ligand>
        <name>substrate</name>
    </ligand>
</feature>
<comment type="subunit">
    <text evidence="9">Homohexamer.</text>
</comment>
<evidence type="ECO:0000256" key="6">
    <source>
        <dbReference type="ARBA" id="ARBA00022842"/>
    </source>
</evidence>
<keyword evidence="1 9" id="KW-0963">Cytoplasm</keyword>
<feature type="binding site" evidence="9">
    <location>
        <begin position="122"/>
        <end position="128"/>
    </location>
    <ligand>
        <name>ATP</name>
        <dbReference type="ChEBI" id="CHEBI:30616"/>
    </ligand>
</feature>
<dbReference type="InterPro" id="IPR001980">
    <property type="entry name" value="PPAT"/>
</dbReference>
<dbReference type="Gene3D" id="3.40.50.620">
    <property type="entry name" value="HUPs"/>
    <property type="match status" value="1"/>
</dbReference>
<dbReference type="InterPro" id="IPR014729">
    <property type="entry name" value="Rossmann-like_a/b/a_fold"/>
</dbReference>
<dbReference type="GO" id="GO:0015937">
    <property type="term" value="P:coenzyme A biosynthetic process"/>
    <property type="evidence" value="ECO:0007669"/>
    <property type="project" value="UniProtKB-UniRule"/>
</dbReference>
<dbReference type="EC" id="2.7.7.3" evidence="9"/>
<dbReference type="GO" id="GO:0004595">
    <property type="term" value="F:pantetheine-phosphate adenylyltransferase activity"/>
    <property type="evidence" value="ECO:0007669"/>
    <property type="project" value="UniProtKB-UniRule"/>
</dbReference>
<feature type="binding site" evidence="9">
    <location>
        <position position="87"/>
    </location>
    <ligand>
        <name>substrate</name>
    </ligand>
</feature>
<comment type="catalytic activity">
    <reaction evidence="8 9">
        <text>(R)-4'-phosphopantetheine + ATP + H(+) = 3'-dephospho-CoA + diphosphate</text>
        <dbReference type="Rhea" id="RHEA:19801"/>
        <dbReference type="ChEBI" id="CHEBI:15378"/>
        <dbReference type="ChEBI" id="CHEBI:30616"/>
        <dbReference type="ChEBI" id="CHEBI:33019"/>
        <dbReference type="ChEBI" id="CHEBI:57328"/>
        <dbReference type="ChEBI" id="CHEBI:61723"/>
        <dbReference type="EC" id="2.7.7.3"/>
    </reaction>
</comment>
<feature type="binding site" evidence="9">
    <location>
        <position position="17"/>
    </location>
    <ligand>
        <name>ATP</name>
        <dbReference type="ChEBI" id="CHEBI:30616"/>
    </ligand>
</feature>
<evidence type="ECO:0000256" key="1">
    <source>
        <dbReference type="ARBA" id="ARBA00022490"/>
    </source>
</evidence>
<dbReference type="PANTHER" id="PTHR21342:SF1">
    <property type="entry name" value="PHOSPHOPANTETHEINE ADENYLYLTRANSFERASE"/>
    <property type="match status" value="1"/>
</dbReference>
<gene>
    <name evidence="9" type="primary">coaD</name>
    <name evidence="11" type="ORF">IW256_001858</name>
</gene>
<keyword evidence="5 9" id="KW-0067">ATP-binding</keyword>
<dbReference type="Pfam" id="PF01467">
    <property type="entry name" value="CTP_transf_like"/>
    <property type="match status" value="1"/>
</dbReference>
<dbReference type="CDD" id="cd02163">
    <property type="entry name" value="PPAT"/>
    <property type="match status" value="1"/>
</dbReference>
<evidence type="ECO:0000256" key="9">
    <source>
        <dbReference type="HAMAP-Rule" id="MF_00151"/>
    </source>
</evidence>
<dbReference type="Proteomes" id="UP000614047">
    <property type="component" value="Unassembled WGS sequence"/>
</dbReference>
<evidence type="ECO:0000259" key="10">
    <source>
        <dbReference type="Pfam" id="PF01467"/>
    </source>
</evidence>
<dbReference type="SUPFAM" id="SSF52374">
    <property type="entry name" value="Nucleotidylyl transferase"/>
    <property type="match status" value="1"/>
</dbReference>
<keyword evidence="6 9" id="KW-0460">Magnesium</keyword>
<reference evidence="11" key="1">
    <citation type="submission" date="2020-11" db="EMBL/GenBank/DDBJ databases">
        <title>Sequencing the genomes of 1000 actinobacteria strains.</title>
        <authorList>
            <person name="Klenk H.-P."/>
        </authorList>
    </citation>
    <scope>NUCLEOTIDE SEQUENCE</scope>
    <source>
        <strain evidence="11">DSM 43175</strain>
    </source>
</reference>
<keyword evidence="4 9" id="KW-0547">Nucleotide-binding</keyword>
<feature type="binding site" evidence="9">
    <location>
        <position position="98"/>
    </location>
    <ligand>
        <name>ATP</name>
        <dbReference type="ChEBI" id="CHEBI:30616"/>
    </ligand>
</feature>
<comment type="subcellular location">
    <subcellularLocation>
        <location evidence="9">Cytoplasm</location>
    </subcellularLocation>
</comment>
<dbReference type="RefSeq" id="WP_197010566.1">
    <property type="nucleotide sequence ID" value="NZ_BAABES010000008.1"/>
</dbReference>
<sequence length="159" mass="18176">MRRVVCPGSFDPVTNGHLDIISRASRLFDEVVVAVLINKTKKGLFSIEERMEMLEEVTKEYGNVKIDKWHGLLVDFCRQNDIPAIVKGLRAVSDYEYELQMAQMNHRMAGVETMFMSTNPLYSYLSSSLMKEIVKYGGDVSGLIPDMVHERLAERLRES</sequence>
<dbReference type="InterPro" id="IPR004821">
    <property type="entry name" value="Cyt_trans-like"/>
</dbReference>
<feature type="binding site" evidence="9">
    <location>
        <position position="41"/>
    </location>
    <ligand>
        <name>substrate</name>
    </ligand>
</feature>
<organism evidence="11 12">
    <name type="scientific">Actinomadura viridis</name>
    <dbReference type="NCBI Taxonomy" id="58110"/>
    <lineage>
        <taxon>Bacteria</taxon>
        <taxon>Bacillati</taxon>
        <taxon>Actinomycetota</taxon>
        <taxon>Actinomycetes</taxon>
        <taxon>Streptosporangiales</taxon>
        <taxon>Thermomonosporaceae</taxon>
        <taxon>Actinomadura</taxon>
    </lineage>
</organism>
<evidence type="ECO:0000256" key="2">
    <source>
        <dbReference type="ARBA" id="ARBA00022679"/>
    </source>
</evidence>
<feature type="binding site" evidence="9">
    <location>
        <begin position="88"/>
        <end position="90"/>
    </location>
    <ligand>
        <name>ATP</name>
        <dbReference type="ChEBI" id="CHEBI:30616"/>
    </ligand>
</feature>
<dbReference type="HAMAP" id="MF_00151">
    <property type="entry name" value="PPAT_bact"/>
    <property type="match status" value="1"/>
</dbReference>
<evidence type="ECO:0000313" key="11">
    <source>
        <dbReference type="EMBL" id="MBG6087745.1"/>
    </source>
</evidence>
<feature type="domain" description="Cytidyltransferase-like" evidence="10">
    <location>
        <begin position="5"/>
        <end position="132"/>
    </location>
</feature>
<dbReference type="NCBIfam" id="TIGR00125">
    <property type="entry name" value="cyt_tran_rel"/>
    <property type="match status" value="1"/>
</dbReference>
<dbReference type="PRINTS" id="PR01020">
    <property type="entry name" value="LPSBIOSNTHSS"/>
</dbReference>
<comment type="similarity">
    <text evidence="9">Belongs to the bacterial CoaD family.</text>
</comment>